<reference evidence="2" key="2">
    <citation type="submission" date="2020-05" db="UniProtKB">
        <authorList>
            <consortium name="EnsemblMetazoa"/>
        </authorList>
    </citation>
    <scope>IDENTIFICATION</scope>
</reference>
<gene>
    <name evidence="1" type="ORF">ZHAS_00021543</name>
</gene>
<dbReference type="AlphaFoldDB" id="A0A084WSP9"/>
<accession>A0A084WSP9</accession>
<dbReference type="EMBL" id="KE525416">
    <property type="protein sequence ID" value="KFB53243.1"/>
    <property type="molecule type" value="Genomic_DNA"/>
</dbReference>
<dbReference type="EnsemblMetazoa" id="ASIC021543-RA">
    <property type="protein sequence ID" value="ASIC021543-PA"/>
    <property type="gene ID" value="ASIC021543"/>
</dbReference>
<name>A0A084WSP9_ANOSI</name>
<dbReference type="VEuPathDB" id="VectorBase:ASIC021543"/>
<sequence length="92" mass="10388">MVMVTCFGVNYIYRGKALFRNEAVDMEQHTNNHCHQDDIKKNVLPFAVPSLDGVQLIASDAGANQSDKFTDGKHVAICVFKHITFDMEQMKI</sequence>
<protein>
    <submittedName>
        <fullName evidence="1 2">Uncharacterized protein</fullName>
    </submittedName>
</protein>
<dbReference type="EMBL" id="ATLV01026662">
    <property type="status" value="NOT_ANNOTATED_CDS"/>
    <property type="molecule type" value="Genomic_DNA"/>
</dbReference>
<organism evidence="1">
    <name type="scientific">Anopheles sinensis</name>
    <name type="common">Mosquito</name>
    <dbReference type="NCBI Taxonomy" id="74873"/>
    <lineage>
        <taxon>Eukaryota</taxon>
        <taxon>Metazoa</taxon>
        <taxon>Ecdysozoa</taxon>
        <taxon>Arthropoda</taxon>
        <taxon>Hexapoda</taxon>
        <taxon>Insecta</taxon>
        <taxon>Pterygota</taxon>
        <taxon>Neoptera</taxon>
        <taxon>Endopterygota</taxon>
        <taxon>Diptera</taxon>
        <taxon>Nematocera</taxon>
        <taxon>Culicoidea</taxon>
        <taxon>Culicidae</taxon>
        <taxon>Anophelinae</taxon>
        <taxon>Anopheles</taxon>
    </lineage>
</organism>
<evidence type="ECO:0000313" key="3">
    <source>
        <dbReference type="Proteomes" id="UP000030765"/>
    </source>
</evidence>
<evidence type="ECO:0000313" key="2">
    <source>
        <dbReference type="EnsemblMetazoa" id="ASIC021543-PA"/>
    </source>
</evidence>
<dbReference type="Proteomes" id="UP000030765">
    <property type="component" value="Unassembled WGS sequence"/>
</dbReference>
<proteinExistence type="predicted"/>
<reference evidence="1 3" key="1">
    <citation type="journal article" date="2014" name="BMC Genomics">
        <title>Genome sequence of Anopheles sinensis provides insight into genetics basis of mosquito competence for malaria parasites.</title>
        <authorList>
            <person name="Zhou D."/>
            <person name="Zhang D."/>
            <person name="Ding G."/>
            <person name="Shi L."/>
            <person name="Hou Q."/>
            <person name="Ye Y."/>
            <person name="Xu Y."/>
            <person name="Zhou H."/>
            <person name="Xiong C."/>
            <person name="Li S."/>
            <person name="Yu J."/>
            <person name="Hong S."/>
            <person name="Yu X."/>
            <person name="Zou P."/>
            <person name="Chen C."/>
            <person name="Chang X."/>
            <person name="Wang W."/>
            <person name="Lv Y."/>
            <person name="Sun Y."/>
            <person name="Ma L."/>
            <person name="Shen B."/>
            <person name="Zhu C."/>
        </authorList>
    </citation>
    <scope>NUCLEOTIDE SEQUENCE [LARGE SCALE GENOMIC DNA]</scope>
</reference>
<keyword evidence="3" id="KW-1185">Reference proteome</keyword>
<evidence type="ECO:0000313" key="1">
    <source>
        <dbReference type="EMBL" id="KFB53243.1"/>
    </source>
</evidence>